<name>A0ABU8FB59_9BACI</name>
<dbReference type="Proteomes" id="UP001372526">
    <property type="component" value="Unassembled WGS sequence"/>
</dbReference>
<dbReference type="InterPro" id="IPR024455">
    <property type="entry name" value="Phage_capsid"/>
</dbReference>
<reference evidence="3 4" key="1">
    <citation type="submission" date="2024-01" db="EMBL/GenBank/DDBJ databases">
        <title>Seven novel Bacillus-like species.</title>
        <authorList>
            <person name="Liu G."/>
        </authorList>
    </citation>
    <scope>NUCLEOTIDE SEQUENCE [LARGE SCALE GENOMIC DNA]</scope>
    <source>
        <strain evidence="3 4">FJAT-51639</strain>
    </source>
</reference>
<evidence type="ECO:0000259" key="2">
    <source>
        <dbReference type="Pfam" id="PF05065"/>
    </source>
</evidence>
<organism evidence="3 4">
    <name type="scientific">Bacillus bruguierae</name>
    <dbReference type="NCBI Taxonomy" id="3127667"/>
    <lineage>
        <taxon>Bacteria</taxon>
        <taxon>Bacillati</taxon>
        <taxon>Bacillota</taxon>
        <taxon>Bacilli</taxon>
        <taxon>Bacillales</taxon>
        <taxon>Bacillaceae</taxon>
        <taxon>Bacillus</taxon>
    </lineage>
</organism>
<dbReference type="InterPro" id="IPR054612">
    <property type="entry name" value="Phage_capsid-like_C"/>
</dbReference>
<comment type="subcellular location">
    <subcellularLocation>
        <location evidence="1">Virion</location>
    </subcellularLocation>
</comment>
<dbReference type="RefSeq" id="WP_336470980.1">
    <property type="nucleotide sequence ID" value="NZ_JBAWSX010000001.1"/>
</dbReference>
<dbReference type="SUPFAM" id="SSF56563">
    <property type="entry name" value="Major capsid protein gp5"/>
    <property type="match status" value="1"/>
</dbReference>
<gene>
    <name evidence="3" type="ORF">WAZ07_01030</name>
</gene>
<dbReference type="EMBL" id="JBAWSX010000001">
    <property type="protein sequence ID" value="MEI4799919.1"/>
    <property type="molecule type" value="Genomic_DNA"/>
</dbReference>
<dbReference type="NCBIfam" id="TIGR01554">
    <property type="entry name" value="major_cap_HK97"/>
    <property type="match status" value="1"/>
</dbReference>
<proteinExistence type="predicted"/>
<dbReference type="Pfam" id="PF05065">
    <property type="entry name" value="Phage_capsid"/>
    <property type="match status" value="1"/>
</dbReference>
<protein>
    <submittedName>
        <fullName evidence="3">Phage major capsid protein</fullName>
    </submittedName>
</protein>
<comment type="caution">
    <text evidence="3">The sequence shown here is derived from an EMBL/GenBank/DDBJ whole genome shotgun (WGS) entry which is preliminary data.</text>
</comment>
<feature type="domain" description="Phage capsid-like C-terminal" evidence="2">
    <location>
        <begin position="51"/>
        <end position="318"/>
    </location>
</feature>
<evidence type="ECO:0000313" key="4">
    <source>
        <dbReference type="Proteomes" id="UP001372526"/>
    </source>
</evidence>
<sequence length="329" mass="36836">MLNQKTKYKENYNMTTTIKNKKEIRSAFANFVTGNIDEIEARSLGVNINNGKATVPKSIAAEIIGYVEQENPLRKYGNVVKVDGNLSYPVLKGAVTVDAHKTERDKNEIQVNHLGLIAELLEPVEFDSISTIKKKLLYTSTVSVEDLVIDVMKKAYLVKEIDYMINGNHSDAFNEGSLLNKAKIFTPIATDPVAIIKELKNKPSTNVTNKARWIVNKAALEYVEDLKLPNGEAALKTIDRVDGGVSYMLLGFPLDCLDSVEGSTEKAAVFYFGDFDSFTIQENSTGLEVETLYERYAHLNEIGFKLYNLLDGKLIYSEVEPTVYRLEIK</sequence>
<evidence type="ECO:0000313" key="3">
    <source>
        <dbReference type="EMBL" id="MEI4799919.1"/>
    </source>
</evidence>
<accession>A0ABU8FB59</accession>
<evidence type="ECO:0000256" key="1">
    <source>
        <dbReference type="ARBA" id="ARBA00004328"/>
    </source>
</evidence>
<keyword evidence="4" id="KW-1185">Reference proteome</keyword>